<keyword evidence="3" id="KW-1185">Reference proteome</keyword>
<organism evidence="2 3">
    <name type="scientific">Brassica carinata</name>
    <name type="common">Ethiopian mustard</name>
    <name type="synonym">Abyssinian cabbage</name>
    <dbReference type="NCBI Taxonomy" id="52824"/>
    <lineage>
        <taxon>Eukaryota</taxon>
        <taxon>Viridiplantae</taxon>
        <taxon>Streptophyta</taxon>
        <taxon>Embryophyta</taxon>
        <taxon>Tracheophyta</taxon>
        <taxon>Spermatophyta</taxon>
        <taxon>Magnoliopsida</taxon>
        <taxon>eudicotyledons</taxon>
        <taxon>Gunneridae</taxon>
        <taxon>Pentapetalae</taxon>
        <taxon>rosids</taxon>
        <taxon>malvids</taxon>
        <taxon>Brassicales</taxon>
        <taxon>Brassicaceae</taxon>
        <taxon>Brassiceae</taxon>
        <taxon>Brassica</taxon>
    </lineage>
</organism>
<feature type="chain" id="PRO_5036465557" evidence="1">
    <location>
        <begin position="26"/>
        <end position="54"/>
    </location>
</feature>
<protein>
    <submittedName>
        <fullName evidence="2">Uncharacterized protein</fullName>
    </submittedName>
</protein>
<accession>A0A8X8AN13</accession>
<dbReference type="Proteomes" id="UP000886595">
    <property type="component" value="Unassembled WGS sequence"/>
</dbReference>
<evidence type="ECO:0000256" key="1">
    <source>
        <dbReference type="SAM" id="SignalP"/>
    </source>
</evidence>
<feature type="signal peptide" evidence="1">
    <location>
        <begin position="1"/>
        <end position="25"/>
    </location>
</feature>
<dbReference type="EMBL" id="JAAMPC010000006">
    <property type="protein sequence ID" value="KAG2308725.1"/>
    <property type="molecule type" value="Genomic_DNA"/>
</dbReference>
<reference evidence="2 3" key="1">
    <citation type="submission" date="2020-02" db="EMBL/GenBank/DDBJ databases">
        <authorList>
            <person name="Ma Q."/>
            <person name="Huang Y."/>
            <person name="Song X."/>
            <person name="Pei D."/>
        </authorList>
    </citation>
    <scope>NUCLEOTIDE SEQUENCE [LARGE SCALE GENOMIC DNA]</scope>
    <source>
        <strain evidence="2">Sxm20200214</strain>
        <tissue evidence="2">Leaf</tissue>
    </source>
</reference>
<name>A0A8X8AN13_BRACI</name>
<comment type="caution">
    <text evidence="2">The sequence shown here is derived from an EMBL/GenBank/DDBJ whole genome shotgun (WGS) entry which is preliminary data.</text>
</comment>
<evidence type="ECO:0000313" key="3">
    <source>
        <dbReference type="Proteomes" id="UP000886595"/>
    </source>
</evidence>
<proteinExistence type="predicted"/>
<dbReference type="AlphaFoldDB" id="A0A8X8AN13"/>
<gene>
    <name evidence="2" type="ORF">Bca52824_028473</name>
</gene>
<evidence type="ECO:0000313" key="2">
    <source>
        <dbReference type="EMBL" id="KAG2308725.1"/>
    </source>
</evidence>
<sequence>MSLIKTNNLFASLMILVAVFGVAVGDSLVSEYNKDYHDVTPNIFEQCVNHLTTH</sequence>
<keyword evidence="1" id="KW-0732">Signal</keyword>